<dbReference type="GO" id="GO:0019143">
    <property type="term" value="F:3-deoxy-manno-octulosonate-8-phosphatase activity"/>
    <property type="evidence" value="ECO:0007669"/>
    <property type="project" value="UniProtKB-UniRule"/>
</dbReference>
<dbReference type="GO" id="GO:0009103">
    <property type="term" value="P:lipopolysaccharide biosynthetic process"/>
    <property type="evidence" value="ECO:0007669"/>
    <property type="project" value="UniProtKB-UniRule"/>
</dbReference>
<dbReference type="OrthoDB" id="9805604at2"/>
<dbReference type="STRING" id="207949.RED65_08649"/>
<comment type="cofactor">
    <cofactor evidence="2 12 13">
        <name>Mg(2+)</name>
        <dbReference type="ChEBI" id="CHEBI:18420"/>
    </cofactor>
</comment>
<comment type="catalytic activity">
    <reaction evidence="1 12">
        <text>3-deoxy-alpha-D-manno-2-octulosonate-8-phosphate + H2O = 3-deoxy-alpha-D-manno-oct-2-ulosonate + phosphate</text>
        <dbReference type="Rhea" id="RHEA:11500"/>
        <dbReference type="ChEBI" id="CHEBI:15377"/>
        <dbReference type="ChEBI" id="CHEBI:43474"/>
        <dbReference type="ChEBI" id="CHEBI:85985"/>
        <dbReference type="ChEBI" id="CHEBI:85986"/>
        <dbReference type="EC" id="3.1.3.45"/>
    </reaction>
</comment>
<evidence type="ECO:0000256" key="6">
    <source>
        <dbReference type="ARBA" id="ARBA00020092"/>
    </source>
</evidence>
<dbReference type="NCBIfam" id="TIGR01670">
    <property type="entry name" value="KdsC-phosphatas"/>
    <property type="match status" value="1"/>
</dbReference>
<dbReference type="HOGENOM" id="CLU_106694_0_1_6"/>
<feature type="binding site" evidence="13">
    <location>
        <position position="21"/>
    </location>
    <ligand>
        <name>substrate</name>
    </ligand>
</feature>
<dbReference type="FunFam" id="3.40.50.1000:FF:000029">
    <property type="entry name" value="3-deoxy-D-manno-octulosonate 8-phosphate phosphatase KdsC"/>
    <property type="match status" value="1"/>
</dbReference>
<feature type="binding site" evidence="13">
    <location>
        <position position="19"/>
    </location>
    <ligand>
        <name>Mg(2+)</name>
        <dbReference type="ChEBI" id="CHEBI:18420"/>
    </ligand>
</feature>
<keyword evidence="7 12" id="KW-0479">Metal-binding</keyword>
<evidence type="ECO:0000256" key="7">
    <source>
        <dbReference type="ARBA" id="ARBA00022723"/>
    </source>
</evidence>
<proteinExistence type="inferred from homology"/>
<organism evidence="14 15">
    <name type="scientific">Bermanella marisrubri</name>
    <dbReference type="NCBI Taxonomy" id="207949"/>
    <lineage>
        <taxon>Bacteria</taxon>
        <taxon>Pseudomonadati</taxon>
        <taxon>Pseudomonadota</taxon>
        <taxon>Gammaproteobacteria</taxon>
        <taxon>Oceanospirillales</taxon>
        <taxon>Oceanospirillaceae</taxon>
        <taxon>Bermanella</taxon>
    </lineage>
</organism>
<evidence type="ECO:0000313" key="14">
    <source>
        <dbReference type="EMBL" id="EAT10787.1"/>
    </source>
</evidence>
<evidence type="ECO:0000256" key="9">
    <source>
        <dbReference type="ARBA" id="ARBA00022842"/>
    </source>
</evidence>
<dbReference type="Proteomes" id="UP000004263">
    <property type="component" value="Unassembled WGS sequence"/>
</dbReference>
<dbReference type="PANTHER" id="PTHR21485:SF6">
    <property type="entry name" value="N-ACYLNEURAMINATE CYTIDYLYLTRANSFERASE-RELATED"/>
    <property type="match status" value="1"/>
</dbReference>
<dbReference type="NCBIfam" id="TIGR01662">
    <property type="entry name" value="HAD-SF-IIIA"/>
    <property type="match status" value="1"/>
</dbReference>
<dbReference type="CDD" id="cd01630">
    <property type="entry name" value="HAD_KDO-like"/>
    <property type="match status" value="1"/>
</dbReference>
<dbReference type="InterPro" id="IPR006549">
    <property type="entry name" value="HAD-SF_hydro_IIIA"/>
</dbReference>
<dbReference type="EMBL" id="AAQH01000033">
    <property type="protein sequence ID" value="EAT10787.1"/>
    <property type="molecule type" value="Genomic_DNA"/>
</dbReference>
<evidence type="ECO:0000256" key="11">
    <source>
        <dbReference type="ARBA" id="ARBA00031051"/>
    </source>
</evidence>
<keyword evidence="10 12" id="KW-0448">Lipopolysaccharide biosynthesis</keyword>
<evidence type="ECO:0000256" key="4">
    <source>
        <dbReference type="ARBA" id="ARBA00011881"/>
    </source>
</evidence>
<comment type="similarity">
    <text evidence="3 12">Belongs to the KdsC family.</text>
</comment>
<feature type="binding site" evidence="13">
    <location>
        <position position="112"/>
    </location>
    <ligand>
        <name>Mg(2+)</name>
        <dbReference type="ChEBI" id="CHEBI:18420"/>
    </ligand>
</feature>
<sequence>MISNAIKQKAQQIKLVIFDVDGVLTDGGLYYGAEGEAFKRFNVKDGVGLKLLQQTGFSVAIISAKDSAPLKKRIKDLQIVHAVLGCKDKLEAATGLAEKLGITMDEVAFCGDDMVDLKVMAKAGLSIAPKDAYHMVADVADWTTESLGGQGVAREVADVLIAVNGSLKEAYIATMLPEFESSNYLDSIKE</sequence>
<dbReference type="InterPro" id="IPR010023">
    <property type="entry name" value="KdsC_fam"/>
</dbReference>
<gene>
    <name evidence="14" type="ORF">RED65_08649</name>
</gene>
<dbReference type="GO" id="GO:0046872">
    <property type="term" value="F:metal ion binding"/>
    <property type="evidence" value="ECO:0007669"/>
    <property type="project" value="UniProtKB-UniRule"/>
</dbReference>
<dbReference type="EC" id="3.1.3.45" evidence="5 12"/>
<evidence type="ECO:0000256" key="1">
    <source>
        <dbReference type="ARBA" id="ARBA00000898"/>
    </source>
</evidence>
<dbReference type="InterPro" id="IPR050793">
    <property type="entry name" value="CMP-NeuNAc_synthase"/>
</dbReference>
<keyword evidence="15" id="KW-1185">Reference proteome</keyword>
<dbReference type="PIRSF" id="PIRSF006118">
    <property type="entry name" value="KDO8-P_Ptase"/>
    <property type="match status" value="1"/>
</dbReference>
<dbReference type="RefSeq" id="WP_007016867.1">
    <property type="nucleotide sequence ID" value="NZ_CH724113.1"/>
</dbReference>
<evidence type="ECO:0000256" key="12">
    <source>
        <dbReference type="PIRNR" id="PIRNR006118"/>
    </source>
</evidence>
<dbReference type="SFLD" id="SFLDG01136">
    <property type="entry name" value="C1.6:_Phosphoserine_Phosphatas"/>
    <property type="match status" value="1"/>
</dbReference>
<dbReference type="SUPFAM" id="SSF56784">
    <property type="entry name" value="HAD-like"/>
    <property type="match status" value="1"/>
</dbReference>
<dbReference type="InterPro" id="IPR023214">
    <property type="entry name" value="HAD_sf"/>
</dbReference>
<dbReference type="InterPro" id="IPR036412">
    <property type="entry name" value="HAD-like_sf"/>
</dbReference>
<dbReference type="Gene3D" id="3.40.50.1000">
    <property type="entry name" value="HAD superfamily/HAD-like"/>
    <property type="match status" value="1"/>
</dbReference>
<comment type="caution">
    <text evidence="14">The sequence shown here is derived from an EMBL/GenBank/DDBJ whole genome shotgun (WGS) entry which is preliminary data.</text>
</comment>
<dbReference type="GO" id="GO:0008781">
    <property type="term" value="F:N-acylneuraminate cytidylyltransferase activity"/>
    <property type="evidence" value="ECO:0007669"/>
    <property type="project" value="TreeGrafter"/>
</dbReference>
<dbReference type="SFLD" id="SFLDS00003">
    <property type="entry name" value="Haloacid_Dehalogenase"/>
    <property type="match status" value="1"/>
</dbReference>
<keyword evidence="8 12" id="KW-0378">Hydrolase</keyword>
<comment type="function">
    <text evidence="12">Catalyzes the hydrolysis of 3-deoxy-D-manno-octulosonate 8-phosphate (KDO 8-P) to 3-deoxy-D-manno-octulosonate (KDO) and inorganic phosphate.</text>
</comment>
<evidence type="ECO:0000256" key="2">
    <source>
        <dbReference type="ARBA" id="ARBA00001946"/>
    </source>
</evidence>
<protein>
    <recommendedName>
        <fullName evidence="6 12">3-deoxy-D-manno-octulosonate 8-phosphate phosphatase KdsC</fullName>
        <ecNumber evidence="5 12">3.1.3.45</ecNumber>
    </recommendedName>
    <alternativeName>
        <fullName evidence="11 12">KDO 8-P phosphatase</fullName>
    </alternativeName>
</protein>
<evidence type="ECO:0000313" key="15">
    <source>
        <dbReference type="Proteomes" id="UP000004263"/>
    </source>
</evidence>
<evidence type="ECO:0000256" key="13">
    <source>
        <dbReference type="PIRSR" id="PIRSR006118-2"/>
    </source>
</evidence>
<comment type="subunit">
    <text evidence="4 12">Homotetramer.</text>
</comment>
<reference evidence="14 15" key="1">
    <citation type="submission" date="2006-03" db="EMBL/GenBank/DDBJ databases">
        <authorList>
            <person name="Pinhassi J."/>
            <person name="Pedros-Alio C."/>
            <person name="Ferriera S."/>
            <person name="Johnson J."/>
            <person name="Kravitz S."/>
            <person name="Halpern A."/>
            <person name="Remington K."/>
            <person name="Beeson K."/>
            <person name="Tran B."/>
            <person name="Rogers Y.-H."/>
            <person name="Friedman R."/>
            <person name="Venter J.C."/>
        </authorList>
    </citation>
    <scope>NUCLEOTIDE SEQUENCE [LARGE SCALE GENOMIC DNA]</scope>
    <source>
        <strain evidence="14 15">RED65</strain>
    </source>
</reference>
<dbReference type="SFLD" id="SFLDG01138">
    <property type="entry name" value="C1.6.2:_Deoxy-d-mannose-octulo"/>
    <property type="match status" value="1"/>
</dbReference>
<evidence type="ECO:0000256" key="3">
    <source>
        <dbReference type="ARBA" id="ARBA00005893"/>
    </source>
</evidence>
<dbReference type="PANTHER" id="PTHR21485">
    <property type="entry name" value="HAD SUPERFAMILY MEMBERS CMAS AND KDSC"/>
    <property type="match status" value="1"/>
</dbReference>
<keyword evidence="9 12" id="KW-0460">Magnesium</keyword>
<dbReference type="AlphaFoldDB" id="Q1MXV0"/>
<evidence type="ECO:0000256" key="8">
    <source>
        <dbReference type="ARBA" id="ARBA00022801"/>
    </source>
</evidence>
<accession>Q1MXV0</accession>
<name>Q1MXV0_9GAMM</name>
<dbReference type="Pfam" id="PF08282">
    <property type="entry name" value="Hydrolase_3"/>
    <property type="match status" value="1"/>
</dbReference>
<evidence type="ECO:0000256" key="5">
    <source>
        <dbReference type="ARBA" id="ARBA00013066"/>
    </source>
</evidence>
<evidence type="ECO:0000256" key="10">
    <source>
        <dbReference type="ARBA" id="ARBA00022985"/>
    </source>
</evidence>